<evidence type="ECO:0000313" key="1">
    <source>
        <dbReference type="EMBL" id="MFD1799748.1"/>
    </source>
</evidence>
<dbReference type="Pfam" id="PF13743">
    <property type="entry name" value="Thioredoxin_5"/>
    <property type="match status" value="1"/>
</dbReference>
<evidence type="ECO:0000313" key="2">
    <source>
        <dbReference type="Proteomes" id="UP001597285"/>
    </source>
</evidence>
<reference evidence="2" key="1">
    <citation type="journal article" date="2019" name="Int. J. Syst. Evol. Microbiol.">
        <title>The Global Catalogue of Microorganisms (GCM) 10K type strain sequencing project: providing services to taxonomists for standard genome sequencing and annotation.</title>
        <authorList>
            <consortium name="The Broad Institute Genomics Platform"/>
            <consortium name="The Broad Institute Genome Sequencing Center for Infectious Disease"/>
            <person name="Wu L."/>
            <person name="Ma J."/>
        </authorList>
    </citation>
    <scope>NUCLEOTIDE SEQUENCE [LARGE SCALE GENOMIC DNA]</scope>
    <source>
        <strain evidence="2">KCTC 42143</strain>
    </source>
</reference>
<dbReference type="Proteomes" id="UP001597285">
    <property type="component" value="Unassembled WGS sequence"/>
</dbReference>
<keyword evidence="2" id="KW-1185">Reference proteome</keyword>
<sequence length="228" mass="25987">MLSTTHSEKGNHFKQVIEIYLFINPIGSVCYQAEKGVMDFIQSCEEKVHFHFIPVHNFKTFSDYMKALELPAKDLNLRNELFSQTYEACLAYSAACMQGKKKGRVFLMAMQQALTIDNLPFSQKLLQQIAYESNLDIPMFLEDKKSEFAKAAFEADQKIAREMNILTTPSCVVFSDQHKDHGLLIEEYITVDLLEKLCAQGSEVYESNPIAIASNQLPVVKKNHLHVL</sequence>
<comment type="caution">
    <text evidence="1">The sequence shown here is derived from an EMBL/GenBank/DDBJ whole genome shotgun (WGS) entry which is preliminary data.</text>
</comment>
<proteinExistence type="predicted"/>
<dbReference type="RefSeq" id="WP_058918086.1">
    <property type="nucleotide sequence ID" value="NZ_JBHSQC010000025.1"/>
</dbReference>
<gene>
    <name evidence="1" type="ORF">ACFSBK_07760</name>
</gene>
<accession>A0ABW4NNN6</accession>
<dbReference type="EMBL" id="JBHUFF010000013">
    <property type="protein sequence ID" value="MFD1799748.1"/>
    <property type="molecule type" value="Genomic_DNA"/>
</dbReference>
<dbReference type="SUPFAM" id="SSF52833">
    <property type="entry name" value="Thioredoxin-like"/>
    <property type="match status" value="1"/>
</dbReference>
<organism evidence="1 2">
    <name type="scientific">Carnobacterium antarcticum</name>
    <dbReference type="NCBI Taxonomy" id="2126436"/>
    <lineage>
        <taxon>Bacteria</taxon>
        <taxon>Bacillati</taxon>
        <taxon>Bacillota</taxon>
        <taxon>Bacilli</taxon>
        <taxon>Lactobacillales</taxon>
        <taxon>Carnobacteriaceae</taxon>
        <taxon>Carnobacterium</taxon>
    </lineage>
</organism>
<protein>
    <submittedName>
        <fullName evidence="1">DsbA family protein</fullName>
    </submittedName>
</protein>
<name>A0ABW4NNN6_9LACT</name>
<dbReference type="Gene3D" id="3.40.30.10">
    <property type="entry name" value="Glutaredoxin"/>
    <property type="match status" value="1"/>
</dbReference>
<dbReference type="InterPro" id="IPR036249">
    <property type="entry name" value="Thioredoxin-like_sf"/>
</dbReference>